<protein>
    <submittedName>
        <fullName evidence="1">OsmC-like protein</fullName>
    </submittedName>
</protein>
<dbReference type="Gene3D" id="3.30.300.20">
    <property type="match status" value="1"/>
</dbReference>
<name>A0A7Z7LEK4_9BACT</name>
<reference evidence="1 2" key="1">
    <citation type="submission" date="2017-01" db="EMBL/GenBank/DDBJ databases">
        <authorList>
            <person name="Erauso G."/>
        </authorList>
    </citation>
    <scope>NUCLEOTIDE SEQUENCE [LARGE SCALE GENOMIC DNA]</scope>
    <source>
        <strain evidence="1">MESINF1</strain>
    </source>
</reference>
<organism evidence="1 2">
    <name type="scientific">Mesotoga infera</name>
    <dbReference type="NCBI Taxonomy" id="1236046"/>
    <lineage>
        <taxon>Bacteria</taxon>
        <taxon>Thermotogati</taxon>
        <taxon>Thermotogota</taxon>
        <taxon>Thermotogae</taxon>
        <taxon>Kosmotogales</taxon>
        <taxon>Kosmotogaceae</taxon>
        <taxon>Mesotoga</taxon>
    </lineage>
</organism>
<dbReference type="InterPro" id="IPR015946">
    <property type="entry name" value="KH_dom-like_a/b"/>
</dbReference>
<dbReference type="Proteomes" id="UP000250796">
    <property type="component" value="Chromosome MESINF"/>
</dbReference>
<dbReference type="InterPro" id="IPR003718">
    <property type="entry name" value="OsmC/Ohr_fam"/>
</dbReference>
<dbReference type="InterPro" id="IPR036102">
    <property type="entry name" value="OsmC/Ohrsf"/>
</dbReference>
<sequence length="132" mass="14521">MGSKVHSRVEFENTFKGTGKCDNGHTVPIGSGGAAPYDLLTMALSSCLYSTFLDIMAKKKIEFSGAEIDVSGEKRDEVPTTLKYCKVTARVRNVASNSRAGVEKSFELATKYCSVYQTLSKVSQMDWEVIFE</sequence>
<evidence type="ECO:0000313" key="1">
    <source>
        <dbReference type="EMBL" id="SSC12668.1"/>
    </source>
</evidence>
<accession>A0A7Z7LEK4</accession>
<dbReference type="RefSeq" id="WP_169698940.1">
    <property type="nucleotide sequence ID" value="NZ_LS974202.1"/>
</dbReference>
<dbReference type="EMBL" id="LS974202">
    <property type="protein sequence ID" value="SSC12668.1"/>
    <property type="molecule type" value="Genomic_DNA"/>
</dbReference>
<proteinExistence type="predicted"/>
<dbReference type="Pfam" id="PF02566">
    <property type="entry name" value="OsmC"/>
    <property type="match status" value="1"/>
</dbReference>
<dbReference type="PANTHER" id="PTHR34352:SF1">
    <property type="entry name" value="PROTEIN YHFA"/>
    <property type="match status" value="1"/>
</dbReference>
<evidence type="ECO:0000313" key="2">
    <source>
        <dbReference type="Proteomes" id="UP000250796"/>
    </source>
</evidence>
<keyword evidence="2" id="KW-1185">Reference proteome</keyword>
<gene>
    <name evidence="1" type="ORF">MESINF_1224</name>
</gene>
<dbReference type="SUPFAM" id="SSF82784">
    <property type="entry name" value="OsmC-like"/>
    <property type="match status" value="1"/>
</dbReference>
<dbReference type="KEGG" id="minf:MESINF_1224"/>
<dbReference type="AlphaFoldDB" id="A0A7Z7LEK4"/>
<dbReference type="PANTHER" id="PTHR34352">
    <property type="entry name" value="PROTEIN YHFA"/>
    <property type="match status" value="1"/>
</dbReference>